<dbReference type="InParanoid" id="A0A0C3GP01"/>
<dbReference type="HOGENOM" id="CLU_1735833_0_0_1"/>
<protein>
    <recommendedName>
        <fullName evidence="1">Protein kinase domain-containing protein</fullName>
    </recommendedName>
</protein>
<dbReference type="Gene3D" id="1.10.510.10">
    <property type="entry name" value="Transferase(Phosphotransferase) domain 1"/>
    <property type="match status" value="1"/>
</dbReference>
<dbReference type="PROSITE" id="PS50011">
    <property type="entry name" value="PROTEIN_KINASE_DOM"/>
    <property type="match status" value="1"/>
</dbReference>
<accession>A0A0C3GP01</accession>
<name>A0A0C3GP01_OIDMZ</name>
<feature type="non-terminal residue" evidence="2">
    <location>
        <position position="1"/>
    </location>
</feature>
<dbReference type="AlphaFoldDB" id="A0A0C3GP01"/>
<dbReference type="STRING" id="913774.A0A0C3GP01"/>
<evidence type="ECO:0000313" key="2">
    <source>
        <dbReference type="EMBL" id="KIM93109.1"/>
    </source>
</evidence>
<dbReference type="OrthoDB" id="4062651at2759"/>
<gene>
    <name evidence="2" type="ORF">OIDMADRAFT_98203</name>
</gene>
<evidence type="ECO:0000259" key="1">
    <source>
        <dbReference type="PROSITE" id="PS50011"/>
    </source>
</evidence>
<dbReference type="SUPFAM" id="SSF56112">
    <property type="entry name" value="Protein kinase-like (PK-like)"/>
    <property type="match status" value="1"/>
</dbReference>
<keyword evidence="3" id="KW-1185">Reference proteome</keyword>
<dbReference type="Proteomes" id="UP000054321">
    <property type="component" value="Unassembled WGS sequence"/>
</dbReference>
<reference evidence="3" key="2">
    <citation type="submission" date="2015-01" db="EMBL/GenBank/DDBJ databases">
        <title>Evolutionary Origins and Diversification of the Mycorrhizal Mutualists.</title>
        <authorList>
            <consortium name="DOE Joint Genome Institute"/>
            <consortium name="Mycorrhizal Genomics Consortium"/>
            <person name="Kohler A."/>
            <person name="Kuo A."/>
            <person name="Nagy L.G."/>
            <person name="Floudas D."/>
            <person name="Copeland A."/>
            <person name="Barry K.W."/>
            <person name="Cichocki N."/>
            <person name="Veneault-Fourrey C."/>
            <person name="LaButti K."/>
            <person name="Lindquist E.A."/>
            <person name="Lipzen A."/>
            <person name="Lundell T."/>
            <person name="Morin E."/>
            <person name="Murat C."/>
            <person name="Riley R."/>
            <person name="Ohm R."/>
            <person name="Sun H."/>
            <person name="Tunlid A."/>
            <person name="Henrissat B."/>
            <person name="Grigoriev I.V."/>
            <person name="Hibbett D.S."/>
            <person name="Martin F."/>
        </authorList>
    </citation>
    <scope>NUCLEOTIDE SEQUENCE [LARGE SCALE GENOMIC DNA]</scope>
    <source>
        <strain evidence="3">Zn</strain>
    </source>
</reference>
<organism evidence="2 3">
    <name type="scientific">Oidiodendron maius (strain Zn)</name>
    <dbReference type="NCBI Taxonomy" id="913774"/>
    <lineage>
        <taxon>Eukaryota</taxon>
        <taxon>Fungi</taxon>
        <taxon>Dikarya</taxon>
        <taxon>Ascomycota</taxon>
        <taxon>Pezizomycotina</taxon>
        <taxon>Leotiomycetes</taxon>
        <taxon>Leotiomycetes incertae sedis</taxon>
        <taxon>Myxotrichaceae</taxon>
        <taxon>Oidiodendron</taxon>
    </lineage>
</organism>
<dbReference type="GO" id="GO:0005524">
    <property type="term" value="F:ATP binding"/>
    <property type="evidence" value="ECO:0007669"/>
    <property type="project" value="InterPro"/>
</dbReference>
<dbReference type="InterPro" id="IPR011009">
    <property type="entry name" value="Kinase-like_dom_sf"/>
</dbReference>
<reference evidence="2 3" key="1">
    <citation type="submission" date="2014-04" db="EMBL/GenBank/DDBJ databases">
        <authorList>
            <consortium name="DOE Joint Genome Institute"/>
            <person name="Kuo A."/>
            <person name="Martino E."/>
            <person name="Perotto S."/>
            <person name="Kohler A."/>
            <person name="Nagy L.G."/>
            <person name="Floudas D."/>
            <person name="Copeland A."/>
            <person name="Barry K.W."/>
            <person name="Cichocki N."/>
            <person name="Veneault-Fourrey C."/>
            <person name="LaButti K."/>
            <person name="Lindquist E.A."/>
            <person name="Lipzen A."/>
            <person name="Lundell T."/>
            <person name="Morin E."/>
            <person name="Murat C."/>
            <person name="Sun H."/>
            <person name="Tunlid A."/>
            <person name="Henrissat B."/>
            <person name="Grigoriev I.V."/>
            <person name="Hibbett D.S."/>
            <person name="Martin F."/>
            <person name="Nordberg H.P."/>
            <person name="Cantor M.N."/>
            <person name="Hua S.X."/>
        </authorList>
    </citation>
    <scope>NUCLEOTIDE SEQUENCE [LARGE SCALE GENOMIC DNA]</scope>
    <source>
        <strain evidence="2 3">Zn</strain>
    </source>
</reference>
<dbReference type="EMBL" id="KN832899">
    <property type="protein sequence ID" value="KIM93109.1"/>
    <property type="molecule type" value="Genomic_DNA"/>
</dbReference>
<dbReference type="GO" id="GO:0004672">
    <property type="term" value="F:protein kinase activity"/>
    <property type="evidence" value="ECO:0007669"/>
    <property type="project" value="InterPro"/>
</dbReference>
<dbReference type="InterPro" id="IPR000719">
    <property type="entry name" value="Prot_kinase_dom"/>
</dbReference>
<evidence type="ECO:0000313" key="3">
    <source>
        <dbReference type="Proteomes" id="UP000054321"/>
    </source>
</evidence>
<sequence length="139" mass="15714">LLRVDLRSPTEDYKPLRELGLDQGTLACHRKNRPRLTVIRKSFSPSPLQMLEAVAQIKHPNIADIFDVYFYDGQLFVVTEYLDASLLDLEFTRLAAAEWEVATVVTEVIKAMAYLLDTLPNSEIHIDSVRLSLGGDVKL</sequence>
<feature type="domain" description="Protein kinase" evidence="1">
    <location>
        <begin position="1"/>
        <end position="139"/>
    </location>
</feature>
<feature type="non-terminal residue" evidence="2">
    <location>
        <position position="139"/>
    </location>
</feature>
<proteinExistence type="predicted"/>